<name>C8XAY2_NAKMY</name>
<keyword evidence="3 8" id="KW-0255">Endonuclease</keyword>
<dbReference type="InterPro" id="IPR050646">
    <property type="entry name" value="Cas1"/>
</dbReference>
<keyword evidence="4 8" id="KW-0378">Hydrolase</keyword>
<evidence type="ECO:0000256" key="3">
    <source>
        <dbReference type="ARBA" id="ARBA00022759"/>
    </source>
</evidence>
<gene>
    <name evidence="8" type="primary">cas1</name>
    <name evidence="9" type="ordered locus">Namu_3049</name>
</gene>
<dbReference type="STRING" id="479431.Namu_3049"/>
<dbReference type="Gene3D" id="3.100.10.20">
    <property type="entry name" value="CRISPR-associated endonuclease Cas1, N-terminal domain"/>
    <property type="match status" value="1"/>
</dbReference>
<dbReference type="Proteomes" id="UP000002218">
    <property type="component" value="Chromosome"/>
</dbReference>
<dbReference type="Pfam" id="PF01867">
    <property type="entry name" value="Cas_Cas1"/>
    <property type="match status" value="1"/>
</dbReference>
<dbReference type="RefSeq" id="WP_015748253.1">
    <property type="nucleotide sequence ID" value="NC_013235.1"/>
</dbReference>
<protein>
    <recommendedName>
        <fullName evidence="8">CRISPR-associated endonuclease Cas1</fullName>
        <ecNumber evidence="8">3.1.-.-</ecNumber>
    </recommendedName>
</protein>
<comment type="similarity">
    <text evidence="8">Belongs to the CRISPR-associated endonuclease Cas1 family.</text>
</comment>
<keyword evidence="7 8" id="KW-0238">DNA-binding</keyword>
<dbReference type="EMBL" id="CP001737">
    <property type="protein sequence ID" value="ACV79385.1"/>
    <property type="molecule type" value="Genomic_DNA"/>
</dbReference>
<accession>C8XAY2</accession>
<evidence type="ECO:0000313" key="10">
    <source>
        <dbReference type="Proteomes" id="UP000002218"/>
    </source>
</evidence>
<evidence type="ECO:0000256" key="8">
    <source>
        <dbReference type="HAMAP-Rule" id="MF_01470"/>
    </source>
</evidence>
<feature type="binding site" evidence="8">
    <location>
        <position position="227"/>
    </location>
    <ligand>
        <name>Mn(2+)</name>
        <dbReference type="ChEBI" id="CHEBI:29035"/>
    </ligand>
</feature>
<reference evidence="9 10" key="2">
    <citation type="journal article" date="2010" name="Stand. Genomic Sci.">
        <title>Complete genome sequence of Nakamurella multipartita type strain (Y-104).</title>
        <authorList>
            <person name="Tice H."/>
            <person name="Mayilraj S."/>
            <person name="Sims D."/>
            <person name="Lapidus A."/>
            <person name="Nolan M."/>
            <person name="Lucas S."/>
            <person name="Glavina Del Rio T."/>
            <person name="Copeland A."/>
            <person name="Cheng J.F."/>
            <person name="Meincke L."/>
            <person name="Bruce D."/>
            <person name="Goodwin L."/>
            <person name="Pitluck S."/>
            <person name="Ivanova N."/>
            <person name="Mavromatis K."/>
            <person name="Ovchinnikova G."/>
            <person name="Pati A."/>
            <person name="Chen A."/>
            <person name="Palaniappan K."/>
            <person name="Land M."/>
            <person name="Hauser L."/>
            <person name="Chang Y.J."/>
            <person name="Jeffries C.D."/>
            <person name="Detter J.C."/>
            <person name="Brettin T."/>
            <person name="Rohde M."/>
            <person name="Goker M."/>
            <person name="Bristow J."/>
            <person name="Eisen J.A."/>
            <person name="Markowitz V."/>
            <person name="Hugenholtz P."/>
            <person name="Kyrpides N.C."/>
            <person name="Klenk H.P."/>
            <person name="Chen F."/>
        </authorList>
    </citation>
    <scope>NUCLEOTIDE SEQUENCE [LARGE SCALE GENOMIC DNA]</scope>
    <source>
        <strain evidence="10">ATCC 700099 / DSM 44233 / CIP 104796 / JCM 9543 / NBRC 105858 / Y-104</strain>
    </source>
</reference>
<dbReference type="PANTHER" id="PTHR34353:SF3">
    <property type="entry name" value="CRISPR-ASSOCIATED ENDONUCLEASE CAS1"/>
    <property type="match status" value="1"/>
</dbReference>
<dbReference type="AlphaFoldDB" id="C8XAY2"/>
<feature type="binding site" evidence="8">
    <location>
        <position position="214"/>
    </location>
    <ligand>
        <name>Mn(2+)</name>
        <dbReference type="ChEBI" id="CHEBI:29035"/>
    </ligand>
</feature>
<proteinExistence type="inferred from homology"/>
<dbReference type="KEGG" id="nml:Namu_3049"/>
<keyword evidence="8" id="KW-0464">Manganese</keyword>
<comment type="subunit">
    <text evidence="8">Homodimer, forms a heterotetramer with a Cas2 homodimer.</text>
</comment>
<dbReference type="OrthoDB" id="9777847at2"/>
<dbReference type="Gene3D" id="1.20.120.920">
    <property type="entry name" value="CRISPR-associated endonuclease Cas1, C-terminal domain"/>
    <property type="match status" value="1"/>
</dbReference>
<dbReference type="InterPro" id="IPR033641">
    <property type="entry name" value="Cas1_I-E"/>
</dbReference>
<dbReference type="PANTHER" id="PTHR34353">
    <property type="entry name" value="CRISPR-ASSOCIATED ENDONUCLEASE CAS1 1"/>
    <property type="match status" value="1"/>
</dbReference>
<keyword evidence="1 8" id="KW-0540">Nuclease</keyword>
<reference evidence="10" key="1">
    <citation type="submission" date="2009-09" db="EMBL/GenBank/DDBJ databases">
        <title>The complete genome of Nakamurella multipartita DSM 44233.</title>
        <authorList>
            <consortium name="US DOE Joint Genome Institute (JGI-PGF)"/>
            <person name="Lucas S."/>
            <person name="Copeland A."/>
            <person name="Lapidus A."/>
            <person name="Glavina del Rio T."/>
            <person name="Dalin E."/>
            <person name="Tice H."/>
            <person name="Bruce D."/>
            <person name="Goodwin L."/>
            <person name="Pitluck S."/>
            <person name="Kyrpides N."/>
            <person name="Mavromatis K."/>
            <person name="Ivanova N."/>
            <person name="Ovchinnikova G."/>
            <person name="Sims D."/>
            <person name="Meincke L."/>
            <person name="Brettin T."/>
            <person name="Detter J.C."/>
            <person name="Han C."/>
            <person name="Larimer F."/>
            <person name="Land M."/>
            <person name="Hauser L."/>
            <person name="Markowitz V."/>
            <person name="Cheng J.-F."/>
            <person name="Hugenholtz P."/>
            <person name="Woyke T."/>
            <person name="Wu D."/>
            <person name="Klenk H.-P."/>
            <person name="Eisen J.A."/>
        </authorList>
    </citation>
    <scope>NUCLEOTIDE SEQUENCE [LARGE SCALE GENOMIC DNA]</scope>
    <source>
        <strain evidence="10">ATCC 700099 / DSM 44233 / CIP 104796 / JCM 9543 / NBRC 105858 / Y-104</strain>
    </source>
</reference>
<evidence type="ECO:0000313" key="9">
    <source>
        <dbReference type="EMBL" id="ACV79385.1"/>
    </source>
</evidence>
<dbReference type="GO" id="GO:0051607">
    <property type="term" value="P:defense response to virus"/>
    <property type="evidence" value="ECO:0007669"/>
    <property type="project" value="UniProtKB-UniRule"/>
</dbReference>
<evidence type="ECO:0000256" key="2">
    <source>
        <dbReference type="ARBA" id="ARBA00022723"/>
    </source>
</evidence>
<sequence length="318" mass="34889">MRKIPGTRPPELPELVRAQDRISFVYLERCIVHRQDNAITATDERGTVHLPAATLGALLLGPGTRVSHQAMVLLAESGSTAVWVGERGVRYYAHGRSLARSSRLLEAQAAIVSNQQRRLAVARAMYAMRFPGEDVEGQTMQQLRGREGARVRRVYRSMSAETGVVWDKRDYNSEDFASGTLINQALSAAHTCLYGIVHAVIVALGCSPGLGVVHTGHVRSFVFDIADLYKAEISIPVAFRVAATEPEDVGAETRRAVRDAVHDGKILARCARDIRQLLLPDQDPVEDDVDADVINLWDGDDRVVSGGTGYVESDTWSF</sequence>
<dbReference type="InParanoid" id="C8XAY2"/>
<comment type="cofactor">
    <cofactor evidence="8">
        <name>Mg(2+)</name>
        <dbReference type="ChEBI" id="CHEBI:18420"/>
    </cofactor>
    <cofactor evidence="8">
        <name>Mn(2+)</name>
        <dbReference type="ChEBI" id="CHEBI:29035"/>
    </cofactor>
</comment>
<keyword evidence="2 8" id="KW-0479">Metal-binding</keyword>
<dbReference type="InterPro" id="IPR002729">
    <property type="entry name" value="CRISPR-assoc_Cas1"/>
</dbReference>
<dbReference type="CDD" id="cd09719">
    <property type="entry name" value="Cas1_I-E"/>
    <property type="match status" value="1"/>
</dbReference>
<comment type="function">
    <text evidence="8">CRISPR (clustered regularly interspaced short palindromic repeat), is an adaptive immune system that provides protection against mobile genetic elements (viruses, transposable elements and conjugative plasmids). CRISPR clusters contain spacers, sequences complementary to antecedent mobile elements, and target invading nucleic acids. CRISPR clusters are transcribed and processed into CRISPR RNA (crRNA). Acts as a dsDNA endonuclease. Involved in the integration of spacer DNA into the CRISPR cassette.</text>
</comment>
<dbReference type="NCBIfam" id="TIGR03638">
    <property type="entry name" value="cas1_ECOLI"/>
    <property type="match status" value="1"/>
</dbReference>
<dbReference type="EC" id="3.1.-.-" evidence="8"/>
<evidence type="ECO:0000256" key="7">
    <source>
        <dbReference type="ARBA" id="ARBA00023125"/>
    </source>
</evidence>
<dbReference type="GO" id="GO:0004520">
    <property type="term" value="F:DNA endonuclease activity"/>
    <property type="evidence" value="ECO:0007669"/>
    <property type="project" value="InterPro"/>
</dbReference>
<evidence type="ECO:0000256" key="4">
    <source>
        <dbReference type="ARBA" id="ARBA00022801"/>
    </source>
</evidence>
<dbReference type="GO" id="GO:0046872">
    <property type="term" value="F:metal ion binding"/>
    <property type="evidence" value="ECO:0007669"/>
    <property type="project" value="UniProtKB-UniRule"/>
</dbReference>
<dbReference type="eggNOG" id="COG1518">
    <property type="taxonomic scope" value="Bacteria"/>
</dbReference>
<dbReference type="GO" id="GO:0043571">
    <property type="term" value="P:maintenance of CRISPR repeat elements"/>
    <property type="evidence" value="ECO:0007669"/>
    <property type="project" value="UniProtKB-UniRule"/>
</dbReference>
<dbReference type="HOGENOM" id="CLU_077904_0_0_11"/>
<dbReference type="HAMAP" id="MF_01470">
    <property type="entry name" value="Cas1"/>
    <property type="match status" value="1"/>
</dbReference>
<keyword evidence="10" id="KW-1185">Reference proteome</keyword>
<keyword evidence="6 8" id="KW-0051">Antiviral defense</keyword>
<evidence type="ECO:0000256" key="6">
    <source>
        <dbReference type="ARBA" id="ARBA00023118"/>
    </source>
</evidence>
<dbReference type="GO" id="GO:0003677">
    <property type="term" value="F:DNA binding"/>
    <property type="evidence" value="ECO:0007669"/>
    <property type="project" value="UniProtKB-KW"/>
</dbReference>
<dbReference type="GO" id="GO:0016787">
    <property type="term" value="F:hydrolase activity"/>
    <property type="evidence" value="ECO:0007669"/>
    <property type="project" value="UniProtKB-KW"/>
</dbReference>
<keyword evidence="5 8" id="KW-0460">Magnesium</keyword>
<dbReference type="InterPro" id="IPR042206">
    <property type="entry name" value="CRISPR-assoc_Cas1_C"/>
</dbReference>
<organism evidence="9 10">
    <name type="scientific">Nakamurella multipartita (strain ATCC 700099 / DSM 44233 / CIP 104796 / JCM 9543 / NBRC 105858 / Y-104)</name>
    <name type="common">Microsphaera multipartita</name>
    <dbReference type="NCBI Taxonomy" id="479431"/>
    <lineage>
        <taxon>Bacteria</taxon>
        <taxon>Bacillati</taxon>
        <taxon>Actinomycetota</taxon>
        <taxon>Actinomycetes</taxon>
        <taxon>Nakamurellales</taxon>
        <taxon>Nakamurellaceae</taxon>
        <taxon>Nakamurella</taxon>
    </lineage>
</organism>
<evidence type="ECO:0000256" key="5">
    <source>
        <dbReference type="ARBA" id="ARBA00022842"/>
    </source>
</evidence>
<evidence type="ECO:0000256" key="1">
    <source>
        <dbReference type="ARBA" id="ARBA00022722"/>
    </source>
</evidence>
<dbReference type="InterPro" id="IPR042211">
    <property type="entry name" value="CRISPR-assoc_Cas1_N"/>
</dbReference>
<feature type="binding site" evidence="8">
    <location>
        <position position="147"/>
    </location>
    <ligand>
        <name>Mn(2+)</name>
        <dbReference type="ChEBI" id="CHEBI:29035"/>
    </ligand>
</feature>
<dbReference type="InterPro" id="IPR019851">
    <property type="entry name" value="CRISPR-assoc_Cas1_ECOLI"/>
</dbReference>